<feature type="compositionally biased region" description="Acidic residues" evidence="1">
    <location>
        <begin position="64"/>
        <end position="80"/>
    </location>
</feature>
<organism evidence="2 3">
    <name type="scientific">Chloropicon roscoffensis</name>
    <dbReference type="NCBI Taxonomy" id="1461544"/>
    <lineage>
        <taxon>Eukaryota</taxon>
        <taxon>Viridiplantae</taxon>
        <taxon>Chlorophyta</taxon>
        <taxon>Chloropicophyceae</taxon>
        <taxon>Chloropicales</taxon>
        <taxon>Chloropicaceae</taxon>
        <taxon>Chloropicon</taxon>
    </lineage>
</organism>
<evidence type="ECO:0000313" key="3">
    <source>
        <dbReference type="Proteomes" id="UP001472866"/>
    </source>
</evidence>
<keyword evidence="3" id="KW-1185">Reference proteome</keyword>
<accession>A0AAX4PFF1</accession>
<dbReference type="AlphaFoldDB" id="A0AAX4PFF1"/>
<name>A0AAX4PFF1_9CHLO</name>
<gene>
    <name evidence="2" type="ORF">HKI87_09g60460</name>
</gene>
<sequence>MESESFSLDLSPENWDDTALLRAYEQAKRHNQGQPGKPPRRGAQVHDKAEPAGRRVVWKAAPDPWEDEVDLPAEGQEGEEAGQGSDESGGTALGGGVEVEGEREGDERYLNEEWADYYHSCGVGERRSDAEKGAVPAVAGREVGIFDRARDLALLSLGDQAGAEGLADLMASWYCAGYQAGLQRHRP</sequence>
<dbReference type="EMBL" id="CP151509">
    <property type="protein sequence ID" value="WZN64489.1"/>
    <property type="molecule type" value="Genomic_DNA"/>
</dbReference>
<protein>
    <recommendedName>
        <fullName evidence="4">Survival motor neuron Tudor domain-containing protein</fullName>
    </recommendedName>
</protein>
<evidence type="ECO:0000313" key="2">
    <source>
        <dbReference type="EMBL" id="WZN64489.1"/>
    </source>
</evidence>
<feature type="compositionally biased region" description="Basic and acidic residues" evidence="1">
    <location>
        <begin position="44"/>
        <end position="53"/>
    </location>
</feature>
<reference evidence="2 3" key="1">
    <citation type="submission" date="2024-03" db="EMBL/GenBank/DDBJ databases">
        <title>Complete genome sequence of the green alga Chloropicon roscoffensis RCC1871.</title>
        <authorList>
            <person name="Lemieux C."/>
            <person name="Pombert J.-F."/>
            <person name="Otis C."/>
            <person name="Turmel M."/>
        </authorList>
    </citation>
    <scope>NUCLEOTIDE SEQUENCE [LARGE SCALE GENOMIC DNA]</scope>
    <source>
        <strain evidence="2 3">RCC1871</strain>
    </source>
</reference>
<evidence type="ECO:0008006" key="4">
    <source>
        <dbReference type="Google" id="ProtNLM"/>
    </source>
</evidence>
<dbReference type="Proteomes" id="UP001472866">
    <property type="component" value="Chromosome 09"/>
</dbReference>
<feature type="region of interest" description="Disordered" evidence="1">
    <location>
        <begin position="1"/>
        <end position="106"/>
    </location>
</feature>
<proteinExistence type="predicted"/>
<evidence type="ECO:0000256" key="1">
    <source>
        <dbReference type="SAM" id="MobiDB-lite"/>
    </source>
</evidence>